<organism evidence="2 3">
    <name type="scientific">Plakobranchus ocellatus</name>
    <dbReference type="NCBI Taxonomy" id="259542"/>
    <lineage>
        <taxon>Eukaryota</taxon>
        <taxon>Metazoa</taxon>
        <taxon>Spiralia</taxon>
        <taxon>Lophotrochozoa</taxon>
        <taxon>Mollusca</taxon>
        <taxon>Gastropoda</taxon>
        <taxon>Heterobranchia</taxon>
        <taxon>Euthyneura</taxon>
        <taxon>Panpulmonata</taxon>
        <taxon>Sacoglossa</taxon>
        <taxon>Placobranchoidea</taxon>
        <taxon>Plakobranchidae</taxon>
        <taxon>Plakobranchus</taxon>
    </lineage>
</organism>
<feature type="region of interest" description="Disordered" evidence="1">
    <location>
        <begin position="384"/>
        <end position="438"/>
    </location>
</feature>
<feature type="compositionally biased region" description="Low complexity" evidence="1">
    <location>
        <begin position="771"/>
        <end position="784"/>
    </location>
</feature>
<dbReference type="Proteomes" id="UP000735302">
    <property type="component" value="Unassembled WGS sequence"/>
</dbReference>
<accession>A0AAV4D7B1</accession>
<dbReference type="AlphaFoldDB" id="A0AAV4D7B1"/>
<dbReference type="EMBL" id="BLXT01007556">
    <property type="protein sequence ID" value="GFO39938.1"/>
    <property type="molecule type" value="Genomic_DNA"/>
</dbReference>
<evidence type="ECO:0000313" key="3">
    <source>
        <dbReference type="Proteomes" id="UP000735302"/>
    </source>
</evidence>
<evidence type="ECO:0000313" key="2">
    <source>
        <dbReference type="EMBL" id="GFO39938.1"/>
    </source>
</evidence>
<feature type="compositionally biased region" description="Basic and acidic residues" evidence="1">
    <location>
        <begin position="803"/>
        <end position="817"/>
    </location>
</feature>
<gene>
    <name evidence="2" type="ORF">PoB_006644300</name>
</gene>
<feature type="region of interest" description="Disordered" evidence="1">
    <location>
        <begin position="276"/>
        <end position="340"/>
    </location>
</feature>
<feature type="region of interest" description="Disordered" evidence="1">
    <location>
        <begin position="762"/>
        <end position="832"/>
    </location>
</feature>
<feature type="region of interest" description="Disordered" evidence="1">
    <location>
        <begin position="468"/>
        <end position="498"/>
    </location>
</feature>
<proteinExistence type="predicted"/>
<feature type="region of interest" description="Disordered" evidence="1">
    <location>
        <begin position="716"/>
        <end position="738"/>
    </location>
</feature>
<name>A0AAV4D7B1_9GAST</name>
<keyword evidence="3" id="KW-1185">Reference proteome</keyword>
<protein>
    <submittedName>
        <fullName evidence="2">Uncharacterized protein</fullName>
    </submittedName>
</protein>
<comment type="caution">
    <text evidence="2">The sequence shown here is derived from an EMBL/GenBank/DDBJ whole genome shotgun (WGS) entry which is preliminary data.</text>
</comment>
<reference evidence="2 3" key="1">
    <citation type="journal article" date="2021" name="Elife">
        <title>Chloroplast acquisition without the gene transfer in kleptoplastic sea slugs, Plakobranchus ocellatus.</title>
        <authorList>
            <person name="Maeda T."/>
            <person name="Takahashi S."/>
            <person name="Yoshida T."/>
            <person name="Shimamura S."/>
            <person name="Takaki Y."/>
            <person name="Nagai Y."/>
            <person name="Toyoda A."/>
            <person name="Suzuki Y."/>
            <person name="Arimoto A."/>
            <person name="Ishii H."/>
            <person name="Satoh N."/>
            <person name="Nishiyama T."/>
            <person name="Hasebe M."/>
            <person name="Maruyama T."/>
            <person name="Minagawa J."/>
            <person name="Obokata J."/>
            <person name="Shigenobu S."/>
        </authorList>
    </citation>
    <scope>NUCLEOTIDE SEQUENCE [LARGE SCALE GENOMIC DNA]</scope>
</reference>
<feature type="compositionally biased region" description="Basic and acidic residues" evidence="1">
    <location>
        <begin position="474"/>
        <end position="486"/>
    </location>
</feature>
<sequence length="832" mass="92845">MLFPSHSALCEGNPLDAVPHNREAKITVQMLCLSFEKQKITVPIPCVSSNELIQTFTCSIKDMDVSRMKRKGSCRQQALTTMVRVSYFSFSIVLVLIRTFHVGPICFVSRVGLWTRFGKATGYRKSPNCPWHFVRLRAVRRLGLARSGGSEFYDPGPSSSVTTPTFSCYMRANPFSKEKVEYLKAHNRRLKEFGPRPYMIGEYPEIPRHYPGVRVVYQWDQIDAVTDRLYYIPQRWTYHRDHLTLPTAKARRELPPQDIKYATDATLRGVVSFEEAKRRAASPSPCRPQGQRRENAPGSAVSRAVSLGSTMTAQTGGRRPRPRSCLPRAPTPQPGQEELTIQLAPLLPRKSFSKRHSRSQTPTFSVCSEQSWDSVSANRNIQLPQAENSSVTKRPPARNASCAQRPPTGISRPATATTVITRKSRSSSRPSTAVSRRTRWSDIADDAVSLNSSILELLQTITATDGKLRPLSPRADRARTRSEKPPSPETDYSEYPITTTNNISNTEILSDSDDSEYHFVVTSNFRQQNESETNLNSTNTGRKAETELPVHNGIKTCKCSYLPLAKGSDVKTAADFERKFVSNKSEKDANPPLPQENNRQFNIETIRPSMKTASMDFGEKQSNMKLSPKHSPVSVGACHCHGNSKHVSEFTFPCRSASPILGEIASPGSKALVLSGCGVTDHQVDVGSNKEMFMYHQKYAMEKSQAYTLEEQVPSHGEIMRQSSQDNIAPKVKYDHDDGKLMDSCQDKSEYNISNALTENPEIPLSLSQPSSVTGRSSTLSSEESVSHAEYLLINETAMKNETNVRSHEKDQTDGDGHGQINQQLERGEDTD</sequence>
<evidence type="ECO:0000256" key="1">
    <source>
        <dbReference type="SAM" id="MobiDB-lite"/>
    </source>
</evidence>